<protein>
    <recommendedName>
        <fullName evidence="1">DUF7423 domain-containing protein</fullName>
    </recommendedName>
</protein>
<keyword evidence="3" id="KW-1185">Reference proteome</keyword>
<sequence length="115" mass="12174">MTDNLPARAEFTTGTASIPLSAAPTAALAFALGYAAARPVSVNQFGPFCALVEELGHRPPDAEHTGEQRIGEWNANSSALGELLATLPAPMARQITLLYQAQRGQRWAATGRRDG</sequence>
<dbReference type="GeneID" id="18505923"/>
<proteinExistence type="predicted"/>
<evidence type="ECO:0000313" key="3">
    <source>
        <dbReference type="Proteomes" id="UP000203096"/>
    </source>
</evidence>
<evidence type="ECO:0000313" key="2">
    <source>
        <dbReference type="EMBL" id="AHJ88559.1"/>
    </source>
</evidence>
<dbReference type="Pfam" id="PF24198">
    <property type="entry name" value="DUF7423"/>
    <property type="match status" value="1"/>
</dbReference>
<dbReference type="Proteomes" id="UP000203096">
    <property type="component" value="Segment"/>
</dbReference>
<gene>
    <name evidence="2" type="ORF">Jolie1_059</name>
</gene>
<dbReference type="EMBL" id="KJ433976">
    <property type="protein sequence ID" value="AHJ88559.1"/>
    <property type="molecule type" value="Genomic_DNA"/>
</dbReference>
<dbReference type="RefSeq" id="YP_009009259.1">
    <property type="nucleotide sequence ID" value="NC_023600.1"/>
</dbReference>
<accession>W8EIS0</accession>
<dbReference type="KEGG" id="vg:18505923"/>
<dbReference type="InterPro" id="IPR055846">
    <property type="entry name" value="DUF7423"/>
</dbReference>
<feature type="domain" description="DUF7423" evidence="1">
    <location>
        <begin position="18"/>
        <end position="113"/>
    </location>
</feature>
<evidence type="ECO:0000259" key="1">
    <source>
        <dbReference type="Pfam" id="PF24198"/>
    </source>
</evidence>
<organism evidence="2 3">
    <name type="scientific">Mycobacterium phage Julie1</name>
    <dbReference type="NCBI Taxonomy" id="1463812"/>
    <lineage>
        <taxon>Viruses</taxon>
        <taxon>Duplodnaviria</taxon>
        <taxon>Heunggongvirae</taxon>
        <taxon>Uroviricota</taxon>
        <taxon>Caudoviricetes</taxon>
        <taxon>Bclasvirinae</taxon>
        <taxon>Julieunavirus</taxon>
        <taxon>Julieunavirus julie1</taxon>
    </lineage>
</organism>
<name>W8EIS0_9CAUD</name>
<reference evidence="2 3" key="1">
    <citation type="journal article" date="2014" name="Genome Announc.">
        <title>Complete genome sequences of nine mycobacteriophages.</title>
        <authorList>
            <person name="Franceschelli J.J."/>
            <person name="Suarez C.A."/>
            <person name="Teran L."/>
            <person name="Raya R.R."/>
            <person name="Morbidoni H.R."/>
        </authorList>
    </citation>
    <scope>NUCLEOTIDE SEQUENCE [LARGE SCALE GENOMIC DNA]</scope>
</reference>